<dbReference type="Proteomes" id="UP000247781">
    <property type="component" value="Unassembled WGS sequence"/>
</dbReference>
<reference evidence="2 3" key="2">
    <citation type="submission" date="2018-06" db="EMBL/GenBank/DDBJ databases">
        <title>Sequencing of bacterial isolates from soil warming experiment in Harvard Forest, Massachusetts, USA.</title>
        <authorList>
            <person name="Deangelis K.PhD."/>
        </authorList>
    </citation>
    <scope>NUCLEOTIDE SEQUENCE [LARGE SCALE GENOMIC DNA]</scope>
    <source>
        <strain evidence="2 3">GAS496</strain>
    </source>
</reference>
<evidence type="ECO:0000313" key="2">
    <source>
        <dbReference type="EMBL" id="PXX11283.1"/>
    </source>
</evidence>
<gene>
    <name evidence="2" type="ORF">C8E89_103372</name>
</gene>
<keyword evidence="1" id="KW-0732">Signal</keyword>
<proteinExistence type="predicted"/>
<evidence type="ECO:0000256" key="1">
    <source>
        <dbReference type="SAM" id="SignalP"/>
    </source>
</evidence>
<dbReference type="EMBL" id="QJJU01000003">
    <property type="protein sequence ID" value="PXX11283.1"/>
    <property type="molecule type" value="Genomic_DNA"/>
</dbReference>
<feature type="signal peptide" evidence="1">
    <location>
        <begin position="1"/>
        <end position="24"/>
    </location>
</feature>
<dbReference type="AlphaFoldDB" id="A0A318HKQ3"/>
<dbReference type="RefSeq" id="WP_235658267.1">
    <property type="nucleotide sequence ID" value="NZ_QJJU01000003.1"/>
</dbReference>
<name>A0A318HKQ3_9MYCO</name>
<organism evidence="2 3">
    <name type="scientific">Mycolicibacterium moriokaense</name>
    <dbReference type="NCBI Taxonomy" id="39691"/>
    <lineage>
        <taxon>Bacteria</taxon>
        <taxon>Bacillati</taxon>
        <taxon>Actinomycetota</taxon>
        <taxon>Actinomycetes</taxon>
        <taxon>Mycobacteriales</taxon>
        <taxon>Mycobacteriaceae</taxon>
        <taxon>Mycolicibacterium</taxon>
    </lineage>
</organism>
<accession>A0A318HKQ3</accession>
<protein>
    <recommendedName>
        <fullName evidence="4">Secreted protein</fullName>
    </recommendedName>
</protein>
<evidence type="ECO:0008006" key="4">
    <source>
        <dbReference type="Google" id="ProtNLM"/>
    </source>
</evidence>
<reference evidence="3" key="1">
    <citation type="submission" date="2018-05" db="EMBL/GenBank/DDBJ databases">
        <authorList>
            <person name="Deangelis K."/>
            <person name="Huntemann M."/>
            <person name="Clum A."/>
            <person name="Pillay M."/>
            <person name="Palaniappan K."/>
            <person name="Varghese N."/>
            <person name="Mikhailova N."/>
            <person name="Stamatis D."/>
            <person name="Reddy T."/>
            <person name="Daum C."/>
            <person name="Shapiro N."/>
            <person name="Ivanova N."/>
            <person name="Kyrpides N."/>
            <person name="Woyke T."/>
        </authorList>
    </citation>
    <scope>NUCLEOTIDE SEQUENCE [LARGE SCALE GENOMIC DNA]</scope>
    <source>
        <strain evidence="3">GAS496</strain>
    </source>
</reference>
<keyword evidence="3" id="KW-1185">Reference proteome</keyword>
<sequence length="166" mass="16869">MRQRVLNTVAAMVVAMSAASTVGAQTAAASPPGSDGATFVAFTQLARGCDFNTNMHIGPTGVARATALVHSTGSEVIADVVLVTAIPNTPYDVRVIQMPRSSAGCNPGDPGVTGGVLMTDDAGAGGLSIHSPIVSGATGAWMFITRPGEFTQTPAEFYTSDFVVPI</sequence>
<feature type="chain" id="PRO_5038992575" description="Secreted protein" evidence="1">
    <location>
        <begin position="25"/>
        <end position="166"/>
    </location>
</feature>
<evidence type="ECO:0000313" key="3">
    <source>
        <dbReference type="Proteomes" id="UP000247781"/>
    </source>
</evidence>
<comment type="caution">
    <text evidence="2">The sequence shown here is derived from an EMBL/GenBank/DDBJ whole genome shotgun (WGS) entry which is preliminary data.</text>
</comment>